<gene>
    <name evidence="1" type="ORF">EHYA_07607</name>
</gene>
<evidence type="ECO:0000313" key="1">
    <source>
        <dbReference type="EMBL" id="GCD99885.1"/>
    </source>
</evidence>
<reference evidence="1 2" key="1">
    <citation type="submission" date="2018-12" db="EMBL/GenBank/DDBJ databases">
        <title>Draft genome sequence of Embleya hyalina NBRC 13850T.</title>
        <authorList>
            <person name="Komaki H."/>
            <person name="Hosoyama A."/>
            <person name="Kimura A."/>
            <person name="Ichikawa N."/>
            <person name="Tamura T."/>
        </authorList>
    </citation>
    <scope>NUCLEOTIDE SEQUENCE [LARGE SCALE GENOMIC DNA]</scope>
    <source>
        <strain evidence="1 2">NBRC 13850</strain>
    </source>
</reference>
<name>A0A401YZF3_9ACTN</name>
<sequence>MAKPRRSGGCAARGCLWGPECSITFESEGTAWTENRCSECRREVNRYGSTGIPGVSPEGRSVRIYVIKVEEWGTGNGVDVEMA</sequence>
<protein>
    <submittedName>
        <fullName evidence="1">Uncharacterized protein</fullName>
    </submittedName>
</protein>
<dbReference type="AlphaFoldDB" id="A0A401YZF3"/>
<proteinExistence type="predicted"/>
<dbReference type="Proteomes" id="UP000286931">
    <property type="component" value="Unassembled WGS sequence"/>
</dbReference>
<comment type="caution">
    <text evidence="1">The sequence shown here is derived from an EMBL/GenBank/DDBJ whole genome shotgun (WGS) entry which is preliminary data.</text>
</comment>
<accession>A0A401YZF3</accession>
<dbReference type="EMBL" id="BIFH01000035">
    <property type="protein sequence ID" value="GCD99885.1"/>
    <property type="molecule type" value="Genomic_DNA"/>
</dbReference>
<keyword evidence="2" id="KW-1185">Reference proteome</keyword>
<evidence type="ECO:0000313" key="2">
    <source>
        <dbReference type="Proteomes" id="UP000286931"/>
    </source>
</evidence>
<organism evidence="1 2">
    <name type="scientific">Embleya hyalina</name>
    <dbReference type="NCBI Taxonomy" id="516124"/>
    <lineage>
        <taxon>Bacteria</taxon>
        <taxon>Bacillati</taxon>
        <taxon>Actinomycetota</taxon>
        <taxon>Actinomycetes</taxon>
        <taxon>Kitasatosporales</taxon>
        <taxon>Streptomycetaceae</taxon>
        <taxon>Embleya</taxon>
    </lineage>
</organism>